<dbReference type="PROSITE" id="PS50042">
    <property type="entry name" value="CNMP_BINDING_3"/>
    <property type="match status" value="1"/>
</dbReference>
<dbReference type="SUPFAM" id="SSF51206">
    <property type="entry name" value="cAMP-binding domain-like"/>
    <property type="match status" value="2"/>
</dbReference>
<name>A0A0K1PSJ4_9BACT</name>
<evidence type="ECO:0000259" key="1">
    <source>
        <dbReference type="PROSITE" id="PS50042"/>
    </source>
</evidence>
<dbReference type="OrthoDB" id="9775207at2"/>
<keyword evidence="3" id="KW-1185">Reference proteome</keyword>
<accession>A0A0K1PSJ4</accession>
<reference evidence="2 3" key="1">
    <citation type="submission" date="2015-08" db="EMBL/GenBank/DDBJ databases">
        <authorList>
            <person name="Babu N.S."/>
            <person name="Beckwith C.J."/>
            <person name="Beseler K.G."/>
            <person name="Brison A."/>
            <person name="Carone J.V."/>
            <person name="Caskin T.P."/>
            <person name="Diamond M."/>
            <person name="Durham M.E."/>
            <person name="Foxe J.M."/>
            <person name="Go M."/>
            <person name="Henderson B.A."/>
            <person name="Jones I.B."/>
            <person name="McGettigan J.A."/>
            <person name="Micheletti S.J."/>
            <person name="Nasrallah M.E."/>
            <person name="Ortiz D."/>
            <person name="Piller C.R."/>
            <person name="Privatt S.R."/>
            <person name="Schneider S.L."/>
            <person name="Sharp S."/>
            <person name="Smith T.C."/>
            <person name="Stanton J.D."/>
            <person name="Ullery H.E."/>
            <person name="Wilson R.J."/>
            <person name="Serrano M.G."/>
            <person name="Buck G."/>
            <person name="Lee V."/>
            <person name="Wang Y."/>
            <person name="Carvalho R."/>
            <person name="Voegtly L."/>
            <person name="Shi R."/>
            <person name="Duckworth R."/>
            <person name="Johnson A."/>
            <person name="Loviza R."/>
            <person name="Walstead R."/>
            <person name="Shah Z."/>
            <person name="Kiflezghi M."/>
            <person name="Wade K."/>
            <person name="Ball S.L."/>
            <person name="Bradley K.W."/>
            <person name="Asai D.J."/>
            <person name="Bowman C.A."/>
            <person name="Russell D.A."/>
            <person name="Pope W.H."/>
            <person name="Jacobs-Sera D."/>
            <person name="Hendrix R.W."/>
            <person name="Hatfull G.F."/>
        </authorList>
    </citation>
    <scope>NUCLEOTIDE SEQUENCE [LARGE SCALE GENOMIC DNA]</scope>
    <source>
        <strain evidence="2 3">DSM 27648</strain>
    </source>
</reference>
<dbReference type="AlphaFoldDB" id="A0A0K1PSJ4"/>
<organism evidence="2 3">
    <name type="scientific">Labilithrix luteola</name>
    <dbReference type="NCBI Taxonomy" id="1391654"/>
    <lineage>
        <taxon>Bacteria</taxon>
        <taxon>Pseudomonadati</taxon>
        <taxon>Myxococcota</taxon>
        <taxon>Polyangia</taxon>
        <taxon>Polyangiales</taxon>
        <taxon>Labilitrichaceae</taxon>
        <taxon>Labilithrix</taxon>
    </lineage>
</organism>
<protein>
    <recommendedName>
        <fullName evidence="1">Cyclic nucleotide-binding domain-containing protein</fullName>
    </recommendedName>
</protein>
<evidence type="ECO:0000313" key="2">
    <source>
        <dbReference type="EMBL" id="AKU96492.1"/>
    </source>
</evidence>
<dbReference type="EMBL" id="CP012333">
    <property type="protein sequence ID" value="AKU96492.1"/>
    <property type="molecule type" value="Genomic_DNA"/>
</dbReference>
<dbReference type="Pfam" id="PF00027">
    <property type="entry name" value="cNMP_binding"/>
    <property type="match status" value="1"/>
</dbReference>
<dbReference type="Gene3D" id="2.60.120.10">
    <property type="entry name" value="Jelly Rolls"/>
    <property type="match status" value="2"/>
</dbReference>
<gene>
    <name evidence="2" type="ORF">AKJ09_03156</name>
</gene>
<evidence type="ECO:0000313" key="3">
    <source>
        <dbReference type="Proteomes" id="UP000064967"/>
    </source>
</evidence>
<dbReference type="CDD" id="cd00038">
    <property type="entry name" value="CAP_ED"/>
    <property type="match status" value="1"/>
</dbReference>
<dbReference type="KEGG" id="llu:AKJ09_03156"/>
<sequence>MKREQVWKKVAETLRQDFGRLLDVRDVRRVRRVAADAWVVTVVLAAPSGDLHVADVTVEDSGEMSPKLGAEHVIDAVRREERASSLPQQPDELADFGGDDAETEEEAALDMLEDAAEPIDVRAAAALARGDQRSLIEARDLLPRLLSEHERRGTTLLTMAEVEMKLGENALAREYLEAAAREFADRFDLDLLEKTAALALQLLGRENFPGSPVHTLLEQSRARLKPIASIFEARSFALLSDDLRAKLQANLTLRTLAPGEMLVTEGEPSRNVFVVKSGLFGVWLEKPSGGSWLVRSCFPGWLLGESSVLGGDDPRCTASLRSERVSEVWTCPASVMRALMDEDLAFGIRIAETKQLHRIDSFFSMHETMGQLDVQVRDDMLSCILRLETFQEETLLLPANEVPGVACLVARGSIALFEDGKNETPVGEVEADSFYGVRDAIHRIAPSVTAIARRGTTVAFFEANRLQKLCEESPEHVVAVLERLG</sequence>
<dbReference type="Proteomes" id="UP000064967">
    <property type="component" value="Chromosome"/>
</dbReference>
<dbReference type="RefSeq" id="WP_146647772.1">
    <property type="nucleotide sequence ID" value="NZ_CP012333.1"/>
</dbReference>
<dbReference type="InterPro" id="IPR018490">
    <property type="entry name" value="cNMP-bd_dom_sf"/>
</dbReference>
<dbReference type="InterPro" id="IPR000595">
    <property type="entry name" value="cNMP-bd_dom"/>
</dbReference>
<dbReference type="InterPro" id="IPR014710">
    <property type="entry name" value="RmlC-like_jellyroll"/>
</dbReference>
<feature type="domain" description="Cyclic nucleotide-binding" evidence="1">
    <location>
        <begin position="235"/>
        <end position="315"/>
    </location>
</feature>
<proteinExistence type="predicted"/>
<dbReference type="SMART" id="SM00100">
    <property type="entry name" value="cNMP"/>
    <property type="match status" value="2"/>
</dbReference>